<keyword evidence="2" id="KW-0413">Isomerase</keyword>
<evidence type="ECO:0000256" key="2">
    <source>
        <dbReference type="ARBA" id="ARBA00023235"/>
    </source>
</evidence>
<accession>A0ABP8HB69</accession>
<dbReference type="SMART" id="SM00855">
    <property type="entry name" value="PGAM"/>
    <property type="match status" value="1"/>
</dbReference>
<name>A0ABP8HB69_9BURK</name>
<proteinExistence type="predicted"/>
<sequence>MGWEGGKLGFPEALVAGEAGEQDKSGHRRILIESALLGPLRMSVDARDAAPTRIAGTMAHPMSIELILIRHGETDWNRELRFQGHIDVPLNDTGHEQARRLGLRMARESAHHLVSSDLMRAQQTAAPAAQQLGLDILTSVALREQNFGLVEGMRAEEIQAQHPRAWEDWLKFNEDHAMPEGESTRQFHARVMETLGSLAATHAGKTVIVVTHGGVLDMVWRTARGLGLNGPRRSEIPNAGFNRIRVADAARPTAIDILDWADTAHLDGLPAQPTYDQERHLRKS</sequence>
<protein>
    <recommendedName>
        <fullName evidence="5">Phosphoglycerate mutase</fullName>
    </recommendedName>
</protein>
<dbReference type="SUPFAM" id="SSF53254">
    <property type="entry name" value="Phosphoglycerate mutase-like"/>
    <property type="match status" value="1"/>
</dbReference>
<dbReference type="InterPro" id="IPR013078">
    <property type="entry name" value="His_Pase_superF_clade-1"/>
</dbReference>
<dbReference type="Pfam" id="PF00300">
    <property type="entry name" value="His_Phos_1"/>
    <property type="match status" value="1"/>
</dbReference>
<gene>
    <name evidence="3" type="ORF">GCM10023165_14540</name>
</gene>
<evidence type="ECO:0000313" key="4">
    <source>
        <dbReference type="Proteomes" id="UP001500975"/>
    </source>
</evidence>
<dbReference type="PANTHER" id="PTHR48100:SF1">
    <property type="entry name" value="HISTIDINE PHOSPHATASE FAMILY PROTEIN-RELATED"/>
    <property type="match status" value="1"/>
</dbReference>
<dbReference type="Gene3D" id="3.40.50.1240">
    <property type="entry name" value="Phosphoglycerate mutase-like"/>
    <property type="match status" value="1"/>
</dbReference>
<dbReference type="Proteomes" id="UP001500975">
    <property type="component" value="Unassembled WGS sequence"/>
</dbReference>
<dbReference type="EMBL" id="BAABGJ010000011">
    <property type="protein sequence ID" value="GAA4336920.1"/>
    <property type="molecule type" value="Genomic_DNA"/>
</dbReference>
<evidence type="ECO:0000313" key="3">
    <source>
        <dbReference type="EMBL" id="GAA4336920.1"/>
    </source>
</evidence>
<evidence type="ECO:0008006" key="5">
    <source>
        <dbReference type="Google" id="ProtNLM"/>
    </source>
</evidence>
<dbReference type="PROSITE" id="PS00175">
    <property type="entry name" value="PG_MUTASE"/>
    <property type="match status" value="1"/>
</dbReference>
<dbReference type="InterPro" id="IPR050275">
    <property type="entry name" value="PGM_Phosphatase"/>
</dbReference>
<comment type="caution">
    <text evidence="3">The sequence shown here is derived from an EMBL/GenBank/DDBJ whole genome shotgun (WGS) entry which is preliminary data.</text>
</comment>
<evidence type="ECO:0000256" key="1">
    <source>
        <dbReference type="ARBA" id="ARBA00023152"/>
    </source>
</evidence>
<dbReference type="InterPro" id="IPR001345">
    <property type="entry name" value="PG/BPGM_mutase_AS"/>
</dbReference>
<keyword evidence="4" id="KW-1185">Reference proteome</keyword>
<organism evidence="3 4">
    <name type="scientific">Variovorax defluvii</name>
    <dbReference type="NCBI Taxonomy" id="913761"/>
    <lineage>
        <taxon>Bacteria</taxon>
        <taxon>Pseudomonadati</taxon>
        <taxon>Pseudomonadota</taxon>
        <taxon>Betaproteobacteria</taxon>
        <taxon>Burkholderiales</taxon>
        <taxon>Comamonadaceae</taxon>
        <taxon>Variovorax</taxon>
    </lineage>
</organism>
<reference evidence="4" key="1">
    <citation type="journal article" date="2019" name="Int. J. Syst. Evol. Microbiol.">
        <title>The Global Catalogue of Microorganisms (GCM) 10K type strain sequencing project: providing services to taxonomists for standard genome sequencing and annotation.</title>
        <authorList>
            <consortium name="The Broad Institute Genomics Platform"/>
            <consortium name="The Broad Institute Genome Sequencing Center for Infectious Disease"/>
            <person name="Wu L."/>
            <person name="Ma J."/>
        </authorList>
    </citation>
    <scope>NUCLEOTIDE SEQUENCE [LARGE SCALE GENOMIC DNA]</scope>
    <source>
        <strain evidence="4">JCM 17804</strain>
    </source>
</reference>
<dbReference type="PANTHER" id="PTHR48100">
    <property type="entry name" value="BROAD-SPECIFICITY PHOSPHATASE YOR283W-RELATED"/>
    <property type="match status" value="1"/>
</dbReference>
<keyword evidence="1" id="KW-0324">Glycolysis</keyword>
<dbReference type="InterPro" id="IPR029033">
    <property type="entry name" value="His_PPase_superfam"/>
</dbReference>
<dbReference type="CDD" id="cd07067">
    <property type="entry name" value="HP_PGM_like"/>
    <property type="match status" value="1"/>
</dbReference>